<dbReference type="RefSeq" id="WP_144136833.1">
    <property type="nucleotide sequence ID" value="NZ_CABHOF010000028.1"/>
</dbReference>
<keyword evidence="2" id="KW-1185">Reference proteome</keyword>
<reference evidence="1 2" key="1">
    <citation type="submission" date="2019-07" db="EMBL/GenBank/DDBJ databases">
        <authorList>
            <person name="Chang H.-W."/>
            <person name="Raman A."/>
            <person name="Venkatesh S."/>
            <person name="Gehrig J."/>
        </authorList>
    </citation>
    <scope>NUCLEOTIDE SEQUENCE [LARGE SCALE GENOMIC DNA]</scope>
    <source>
        <strain evidence="1">Blautia_wexlerae_LFYP_14</strain>
    </source>
</reference>
<gene>
    <name evidence="1" type="ORF">BWLFYP14_01007</name>
</gene>
<sequence>MREFNEIYTNKNNKNLNQVEDYYNNIRDSYEKLFAKIKKVVEKTKNHCLEEAVYKMKKEGKCCIRVTGEEIEKAQEKAVEKECQMEIEVCGEAVSDFYYLLRELCSAAVITDEEAMEIADAVQEEISVENLSLYLKRKIAA</sequence>
<organism evidence="1 2">
    <name type="scientific">Blautia wexlerae</name>
    <dbReference type="NCBI Taxonomy" id="418240"/>
    <lineage>
        <taxon>Bacteria</taxon>
        <taxon>Bacillati</taxon>
        <taxon>Bacillota</taxon>
        <taxon>Clostridia</taxon>
        <taxon>Lachnospirales</taxon>
        <taxon>Lachnospiraceae</taxon>
        <taxon>Blautia</taxon>
    </lineage>
</organism>
<name>A0A564WND0_9FIRM</name>
<accession>A0A564WND0</accession>
<dbReference type="EMBL" id="CABHOF010000028">
    <property type="protein sequence ID" value="VUX63564.1"/>
    <property type="molecule type" value="Genomic_DNA"/>
</dbReference>
<evidence type="ECO:0000313" key="1">
    <source>
        <dbReference type="EMBL" id="VUX63564.1"/>
    </source>
</evidence>
<evidence type="ECO:0000313" key="2">
    <source>
        <dbReference type="Proteomes" id="UP000366766"/>
    </source>
</evidence>
<proteinExistence type="predicted"/>
<dbReference type="AlphaFoldDB" id="A0A564WND0"/>
<dbReference type="Proteomes" id="UP000366766">
    <property type="component" value="Unassembled WGS sequence"/>
</dbReference>
<protein>
    <submittedName>
        <fullName evidence="1">Uncharacterized protein</fullName>
    </submittedName>
</protein>